<protein>
    <submittedName>
        <fullName evidence="2">Uncharacterized protein</fullName>
    </submittedName>
</protein>
<keyword evidence="3" id="KW-1185">Reference proteome</keyword>
<reference evidence="2 3" key="1">
    <citation type="submission" date="2016-12" db="EMBL/GenBank/DDBJ databases">
        <title>The genomes of Aspergillus section Nigri reveals drivers in fungal speciation.</title>
        <authorList>
            <consortium name="DOE Joint Genome Institute"/>
            <person name="Vesth T.C."/>
            <person name="Nybo J."/>
            <person name="Theobald S."/>
            <person name="Brandl J."/>
            <person name="Frisvad J.C."/>
            <person name="Nielsen K.F."/>
            <person name="Lyhne E.K."/>
            <person name="Kogle M.E."/>
            <person name="Kuo A."/>
            <person name="Riley R."/>
            <person name="Clum A."/>
            <person name="Nolan M."/>
            <person name="Lipzen A."/>
            <person name="Salamov A."/>
            <person name="Henrissat B."/>
            <person name="Wiebenga A."/>
            <person name="De Vries R.P."/>
            <person name="Grigoriev I.V."/>
            <person name="Mortensen U.H."/>
            <person name="Andersen M.R."/>
            <person name="Baker S.E."/>
        </authorList>
    </citation>
    <scope>NUCLEOTIDE SEQUENCE [LARGE SCALE GENOMIC DNA]</scope>
    <source>
        <strain evidence="2 3">IBT 23096</strain>
    </source>
</reference>
<sequence length="116" mass="12225">MPAGFSQRVVFPVVRGLSELSCLLSQDPIFAASENQSKMASPIAAHPPTRPALLTPSTFTRDISRAIMASTQAPKSVDLDPHPHAGLSYPPPPPPPSPVESRSPHAVWGVVGGERA</sequence>
<dbReference type="AlphaFoldDB" id="A0A2I2GC69"/>
<dbReference type="Proteomes" id="UP000234275">
    <property type="component" value="Unassembled WGS sequence"/>
</dbReference>
<evidence type="ECO:0000313" key="2">
    <source>
        <dbReference type="EMBL" id="PLB50476.1"/>
    </source>
</evidence>
<feature type="compositionally biased region" description="Pro residues" evidence="1">
    <location>
        <begin position="89"/>
        <end position="98"/>
    </location>
</feature>
<proteinExistence type="predicted"/>
<feature type="region of interest" description="Disordered" evidence="1">
    <location>
        <begin position="69"/>
        <end position="116"/>
    </location>
</feature>
<comment type="caution">
    <text evidence="2">The sequence shown here is derived from an EMBL/GenBank/DDBJ whole genome shotgun (WGS) entry which is preliminary data.</text>
</comment>
<evidence type="ECO:0000313" key="3">
    <source>
        <dbReference type="Proteomes" id="UP000234275"/>
    </source>
</evidence>
<dbReference type="VEuPathDB" id="FungiDB:P170DRAFT_474025"/>
<name>A0A2I2GC69_9EURO</name>
<organism evidence="2 3">
    <name type="scientific">Aspergillus steynii IBT 23096</name>
    <dbReference type="NCBI Taxonomy" id="1392250"/>
    <lineage>
        <taxon>Eukaryota</taxon>
        <taxon>Fungi</taxon>
        <taxon>Dikarya</taxon>
        <taxon>Ascomycota</taxon>
        <taxon>Pezizomycotina</taxon>
        <taxon>Eurotiomycetes</taxon>
        <taxon>Eurotiomycetidae</taxon>
        <taxon>Eurotiales</taxon>
        <taxon>Aspergillaceae</taxon>
        <taxon>Aspergillus</taxon>
        <taxon>Aspergillus subgen. Circumdati</taxon>
    </lineage>
</organism>
<dbReference type="EMBL" id="MSFO01000003">
    <property type="protein sequence ID" value="PLB50476.1"/>
    <property type="molecule type" value="Genomic_DNA"/>
</dbReference>
<dbReference type="OrthoDB" id="4508574at2759"/>
<dbReference type="RefSeq" id="XP_024705778.1">
    <property type="nucleotide sequence ID" value="XM_024853099.1"/>
</dbReference>
<accession>A0A2I2GC69</accession>
<dbReference type="GeneID" id="36560797"/>
<evidence type="ECO:0000256" key="1">
    <source>
        <dbReference type="SAM" id="MobiDB-lite"/>
    </source>
</evidence>
<gene>
    <name evidence="2" type="ORF">P170DRAFT_474025</name>
</gene>